<dbReference type="Pfam" id="PF00768">
    <property type="entry name" value="Peptidase_S11"/>
    <property type="match status" value="1"/>
</dbReference>
<dbReference type="Gene3D" id="3.40.710.10">
    <property type="entry name" value="DD-peptidase/beta-lactamase superfamily"/>
    <property type="match status" value="1"/>
</dbReference>
<name>A0ABY5BQC2_9LACO</name>
<keyword evidence="1" id="KW-0812">Transmembrane</keyword>
<dbReference type="PANTHER" id="PTHR35333">
    <property type="entry name" value="BETA-LACTAMASE"/>
    <property type="match status" value="1"/>
</dbReference>
<evidence type="ECO:0000259" key="2">
    <source>
        <dbReference type="Pfam" id="PF00768"/>
    </source>
</evidence>
<dbReference type="InterPro" id="IPR012338">
    <property type="entry name" value="Beta-lactam/transpept-like"/>
</dbReference>
<feature type="domain" description="Peptidase S11 D-alanyl-D-alanine carboxypeptidase A N-terminal" evidence="2">
    <location>
        <begin position="66"/>
        <end position="326"/>
    </location>
</feature>
<accession>A0ABY5BQC2</accession>
<dbReference type="InterPro" id="IPR000871">
    <property type="entry name" value="Beta-lactam_class-A"/>
</dbReference>
<dbReference type="Proteomes" id="UP001056707">
    <property type="component" value="Chromosome"/>
</dbReference>
<dbReference type="GO" id="GO:0016787">
    <property type="term" value="F:hydrolase activity"/>
    <property type="evidence" value="ECO:0007669"/>
    <property type="project" value="UniProtKB-KW"/>
</dbReference>
<keyword evidence="1" id="KW-0472">Membrane</keyword>
<evidence type="ECO:0000313" key="4">
    <source>
        <dbReference type="Proteomes" id="UP001056707"/>
    </source>
</evidence>
<dbReference type="InterPro" id="IPR001967">
    <property type="entry name" value="Peptidase_S11_N"/>
</dbReference>
<keyword evidence="4" id="KW-1185">Reference proteome</keyword>
<proteinExistence type="predicted"/>
<gene>
    <name evidence="3" type="ORF">M3M35_04655</name>
</gene>
<sequence>MPKYLQSAGNRRSLWQRTWKWLLGGGIILVLGAGGLAYQLHQPAVKRTPKTVKVSKNSPTITAANPIPLKTSAKEAIVIDAHTGQILGEKNAHRQVGIASESKILTANAVLKAIRAKKISWSTMVPITKKSDWSKKDPNVYAHLDVHEGQKLPVRTLFNAMYTLSANDAAFALADFVKPPRLTQQQALQKWAKELRLTDSQWYNAAGQLNRNAGAYEVPHQKFTAENKASVAQVAKVTYQNLKLDPAMSQDFQADELVYHPTEQETRAKPTEFSRFRKGTRPYLRNPLNLTFKNFKTGSTPKYGGGVAALMKDQAGHELIVVVNGAGNYISRFPRFQTSVTAATQVLEQTQPMELKTHQRIQNLSTIKHPHAQSQKLEHPGVYWGSTKLIQTKRVN</sequence>
<dbReference type="SUPFAM" id="SSF56601">
    <property type="entry name" value="beta-lactamase/transpeptidase-like"/>
    <property type="match status" value="1"/>
</dbReference>
<evidence type="ECO:0000256" key="1">
    <source>
        <dbReference type="SAM" id="Phobius"/>
    </source>
</evidence>
<keyword evidence="3" id="KW-0378">Hydrolase</keyword>
<organism evidence="3 4">
    <name type="scientific">Fructilactobacillus myrtifloralis</name>
    <dbReference type="NCBI Taxonomy" id="2940301"/>
    <lineage>
        <taxon>Bacteria</taxon>
        <taxon>Bacillati</taxon>
        <taxon>Bacillota</taxon>
        <taxon>Bacilli</taxon>
        <taxon>Lactobacillales</taxon>
        <taxon>Lactobacillaceae</taxon>
        <taxon>Fructilactobacillus</taxon>
    </lineage>
</organism>
<dbReference type="PANTHER" id="PTHR35333:SF3">
    <property type="entry name" value="BETA-LACTAMASE-TYPE TRANSPEPTIDASE FOLD CONTAINING PROTEIN"/>
    <property type="match status" value="1"/>
</dbReference>
<dbReference type="EMBL" id="CP097116">
    <property type="protein sequence ID" value="USS84609.1"/>
    <property type="molecule type" value="Genomic_DNA"/>
</dbReference>
<evidence type="ECO:0000313" key="3">
    <source>
        <dbReference type="EMBL" id="USS84609.1"/>
    </source>
</evidence>
<dbReference type="RefSeq" id="WP_252749512.1">
    <property type="nucleotide sequence ID" value="NZ_CP097116.1"/>
</dbReference>
<keyword evidence="1" id="KW-1133">Transmembrane helix</keyword>
<reference evidence="3" key="1">
    <citation type="submission" date="2022-05" db="EMBL/GenBank/DDBJ databases">
        <authorList>
            <person name="Oliphant S.A."/>
            <person name="Watson-Haigh N.S."/>
            <person name="Sumby K.M."/>
            <person name="Gardner J.M."/>
            <person name="Jiranek V."/>
        </authorList>
    </citation>
    <scope>NUCLEOTIDE SEQUENCE</scope>
    <source>
        <strain evidence="3">KI16_H9</strain>
    </source>
</reference>
<protein>
    <submittedName>
        <fullName evidence="3">Serine hydrolase</fullName>
    </submittedName>
</protein>
<feature type="transmembrane region" description="Helical" evidence="1">
    <location>
        <begin position="21"/>
        <end position="40"/>
    </location>
</feature>